<evidence type="ECO:0000259" key="7">
    <source>
        <dbReference type="Pfam" id="PF17763"/>
    </source>
</evidence>
<dbReference type="Proteomes" id="UP000005239">
    <property type="component" value="Unassembled WGS sequence"/>
</dbReference>
<dbReference type="SMART" id="SM00870">
    <property type="entry name" value="Asparaginase"/>
    <property type="match status" value="1"/>
</dbReference>
<dbReference type="InterPro" id="IPR040919">
    <property type="entry name" value="Asparaginase_C"/>
</dbReference>
<dbReference type="InterPro" id="IPR027473">
    <property type="entry name" value="L-asparaginase_C"/>
</dbReference>
<dbReference type="Gene3D" id="1.25.40.20">
    <property type="entry name" value="Ankyrin repeat-containing domain"/>
    <property type="match status" value="2"/>
</dbReference>
<organism evidence="8 9">
    <name type="scientific">Pristionchus pacificus</name>
    <name type="common">Parasitic nematode worm</name>
    <dbReference type="NCBI Taxonomy" id="54126"/>
    <lineage>
        <taxon>Eukaryota</taxon>
        <taxon>Metazoa</taxon>
        <taxon>Ecdysozoa</taxon>
        <taxon>Nematoda</taxon>
        <taxon>Chromadorea</taxon>
        <taxon>Rhabditida</taxon>
        <taxon>Rhabditina</taxon>
        <taxon>Diplogasteromorpha</taxon>
        <taxon>Diplogasteroidea</taxon>
        <taxon>Neodiplogasteridae</taxon>
        <taxon>Pristionchus</taxon>
    </lineage>
</organism>
<accession>A0A2A6C5S4</accession>
<dbReference type="InterPro" id="IPR036770">
    <property type="entry name" value="Ankyrin_rpt-contain_sf"/>
</dbReference>
<evidence type="ECO:0000256" key="5">
    <source>
        <dbReference type="ARBA" id="ARBA00061199"/>
    </source>
</evidence>
<keyword evidence="2" id="KW-0677">Repeat</keyword>
<dbReference type="InterPro" id="IPR041725">
    <property type="entry name" value="L-asparaginase_I"/>
</dbReference>
<dbReference type="FunFam" id="3.40.50.1170:FF:000003">
    <property type="entry name" value="60 kDa lysophospholipase"/>
    <property type="match status" value="1"/>
</dbReference>
<dbReference type="InterPro" id="IPR037152">
    <property type="entry name" value="L-asparaginase_N_sf"/>
</dbReference>
<dbReference type="AlphaFoldDB" id="A0A2A6C5S4"/>
<dbReference type="PRINTS" id="PR00139">
    <property type="entry name" value="ASNGLNASE"/>
</dbReference>
<evidence type="ECO:0000256" key="2">
    <source>
        <dbReference type="ARBA" id="ARBA00022737"/>
    </source>
</evidence>
<dbReference type="PROSITE" id="PS50297">
    <property type="entry name" value="ANK_REP_REGION"/>
    <property type="match status" value="2"/>
</dbReference>
<sequence>MEPAATFSGSVLLHGANGSSSFACLSAAPAPARVPSGPPSLDGSAPDEECYYIVDEEPGTESIRARRRTSVTGPSAMDGRGWRGGAALAQRLLIEEGMEAQSTGSHKAQSAAVPIVCIERAPSDADKCDIGSPTRTTPLDASHTPKNLKIYSGSLAKVLSATDLSRELHETSRPAGKSGLTTNLIPESRVLVLYTGGTIGMKSKGGVYSPQPGYLPEVLRTIPPLNDREFIDEFYANASVTPYSLPPIRNMKKRVIYWIVEYEPLLDSCDMTFDDWIRIASDIRKAYHHYDGFVVLHGTDTLAYTASALSFMMDNLGKPVVITGSQIPVAEVRSDGMDNLIGALVTAGNLDIPEVCVYFNNKLLRGNRTVKTDNSALSAFDSPNMLPLARMNINIKVNYDSIFRSDRVAPFCVHDNLCRNVGMLRIFPSMSIESVRAFLAPPTQGVILQTFGAGNMPSKRTDILDALREAINRDVLVVNITQCLKGQVDMHYATGKVLYDIGVIPGSDMTSEAAMAKLCYVLGRNDCDHEKKKKLLQTSLRGEMTVTRKGEAKQIDIIPQIAKALRVGTTKEILAVKGALIPPLVCHAAKMNNIELLEELKESGAVFSLTDYNSRNALHVAASNGNTEATKFLLQNGVNVHAKDQWGFTPLMCAVRSASMECIEAIRQAGGVIDGDHEEDGMELCYAASHGDLKTLKAYAAAGCNLNDTDYDGRSALHLAVTHRRPDAISFLLESGAQPDLKDFFGRSPLDEAAAMGWADVIAQLTKAVADWNEKERKNCQSEDEHGALFQIEEIH</sequence>
<dbReference type="Pfam" id="PF17763">
    <property type="entry name" value="Asparaginase_C"/>
    <property type="match status" value="1"/>
</dbReference>
<dbReference type="PROSITE" id="PS51732">
    <property type="entry name" value="ASN_GLN_ASE_3"/>
    <property type="match status" value="1"/>
</dbReference>
<dbReference type="SFLD" id="SFLDS00057">
    <property type="entry name" value="Glutaminase/Asparaginase"/>
    <property type="match status" value="1"/>
</dbReference>
<dbReference type="InterPro" id="IPR027475">
    <property type="entry name" value="Asparaginase/glutaminase_AS2"/>
</dbReference>
<gene>
    <name evidence="8" type="primary">WBGene00115995</name>
</gene>
<dbReference type="Pfam" id="PF00710">
    <property type="entry name" value="Asparaginase"/>
    <property type="match status" value="1"/>
</dbReference>
<proteinExistence type="inferred from homology"/>
<dbReference type="CDD" id="cd08963">
    <property type="entry name" value="L-asparaginase_I"/>
    <property type="match status" value="1"/>
</dbReference>
<evidence type="ECO:0000256" key="4">
    <source>
        <dbReference type="ARBA" id="ARBA00023043"/>
    </source>
</evidence>
<dbReference type="GO" id="GO:0004067">
    <property type="term" value="F:asparaginase activity"/>
    <property type="evidence" value="ECO:0000318"/>
    <property type="project" value="GO_Central"/>
</dbReference>
<dbReference type="Gene3D" id="3.40.50.40">
    <property type="match status" value="1"/>
</dbReference>
<dbReference type="InterPro" id="IPR002110">
    <property type="entry name" value="Ankyrin_rpt"/>
</dbReference>
<evidence type="ECO:0000256" key="1">
    <source>
        <dbReference type="ARBA" id="ARBA00012920"/>
    </source>
</evidence>
<dbReference type="PIRSF" id="PIRSF001220">
    <property type="entry name" value="L-ASNase_gatD"/>
    <property type="match status" value="1"/>
</dbReference>
<dbReference type="PANTHER" id="PTHR11707:SF28">
    <property type="entry name" value="60 KDA LYSOPHOSPHOLIPASE"/>
    <property type="match status" value="1"/>
</dbReference>
<dbReference type="Pfam" id="PF12796">
    <property type="entry name" value="Ank_2"/>
    <property type="match status" value="2"/>
</dbReference>
<dbReference type="InterPro" id="IPR036152">
    <property type="entry name" value="Asp/glu_Ase-like_sf"/>
</dbReference>
<dbReference type="PIRSF" id="PIRSF500176">
    <property type="entry name" value="L_ASNase"/>
    <property type="match status" value="1"/>
</dbReference>
<dbReference type="SUPFAM" id="SSF53774">
    <property type="entry name" value="Glutaminase/Asparaginase"/>
    <property type="match status" value="1"/>
</dbReference>
<keyword evidence="9" id="KW-1185">Reference proteome</keyword>
<name>A0A2A6C5S4_PRIPA</name>
<keyword evidence="4" id="KW-0040">ANK repeat</keyword>
<dbReference type="InterPro" id="IPR006034">
    <property type="entry name" value="Asparaginase/glutaminase-like"/>
</dbReference>
<dbReference type="PROSITE" id="PS00917">
    <property type="entry name" value="ASN_GLN_ASE_2"/>
    <property type="match status" value="1"/>
</dbReference>
<dbReference type="Gene3D" id="3.40.50.1170">
    <property type="entry name" value="L-asparaginase, N-terminal domain"/>
    <property type="match status" value="1"/>
</dbReference>
<feature type="domain" description="L-asparaginase N-terminal" evidence="6">
    <location>
        <begin position="189"/>
        <end position="401"/>
    </location>
</feature>
<evidence type="ECO:0000259" key="6">
    <source>
        <dbReference type="Pfam" id="PF00710"/>
    </source>
</evidence>
<reference evidence="8" key="2">
    <citation type="submission" date="2022-06" db="UniProtKB">
        <authorList>
            <consortium name="EnsemblMetazoa"/>
        </authorList>
    </citation>
    <scope>IDENTIFICATION</scope>
    <source>
        <strain evidence="8">PS312</strain>
    </source>
</reference>
<feature type="domain" description="Asparaginase/glutaminase C-terminal" evidence="7">
    <location>
        <begin position="420"/>
        <end position="535"/>
    </location>
</feature>
<dbReference type="EnsemblMetazoa" id="PPA26441.1">
    <property type="protein sequence ID" value="PPA26441.1"/>
    <property type="gene ID" value="WBGene00115995"/>
</dbReference>
<dbReference type="FunFam" id="3.40.50.40:FF:000001">
    <property type="entry name" value="L-asparaginase 1"/>
    <property type="match status" value="1"/>
</dbReference>
<keyword evidence="3" id="KW-0378">Hydrolase</keyword>
<dbReference type="GO" id="GO:0009066">
    <property type="term" value="P:aspartate family amino acid metabolic process"/>
    <property type="evidence" value="ECO:0007669"/>
    <property type="project" value="UniProtKB-ARBA"/>
</dbReference>
<accession>A0A8R1YIQ3</accession>
<dbReference type="InterPro" id="IPR027474">
    <property type="entry name" value="L-asparaginase_N"/>
</dbReference>
<dbReference type="SMART" id="SM00248">
    <property type="entry name" value="ANK"/>
    <property type="match status" value="6"/>
</dbReference>
<dbReference type="InterPro" id="IPR006033">
    <property type="entry name" value="AsnA_fam"/>
</dbReference>
<comment type="similarity">
    <text evidence="5">In the N-terminal section; belongs to the asparaginase 1 family.</text>
</comment>
<dbReference type="EC" id="3.5.1.1" evidence="1"/>
<dbReference type="NCBIfam" id="TIGR00519">
    <property type="entry name" value="asnASE_I"/>
    <property type="match status" value="1"/>
</dbReference>
<dbReference type="FunFam" id="1.25.40.20:FF:000391">
    <property type="entry name" value="L-asparaginase 1"/>
    <property type="match status" value="1"/>
</dbReference>
<dbReference type="PROSITE" id="PS50088">
    <property type="entry name" value="ANK_REPEAT"/>
    <property type="match status" value="2"/>
</dbReference>
<evidence type="ECO:0000313" key="8">
    <source>
        <dbReference type="EnsemblMetazoa" id="PPA26441.1"/>
    </source>
</evidence>
<dbReference type="PANTHER" id="PTHR11707">
    <property type="entry name" value="L-ASPARAGINASE"/>
    <property type="match status" value="1"/>
</dbReference>
<protein>
    <recommendedName>
        <fullName evidence="1">asparaginase</fullName>
        <ecNumber evidence="1">3.5.1.1</ecNumber>
    </recommendedName>
</protein>
<reference evidence="9" key="1">
    <citation type="journal article" date="2008" name="Nat. Genet.">
        <title>The Pristionchus pacificus genome provides a unique perspective on nematode lifestyle and parasitism.</title>
        <authorList>
            <person name="Dieterich C."/>
            <person name="Clifton S.W."/>
            <person name="Schuster L.N."/>
            <person name="Chinwalla A."/>
            <person name="Delehaunty K."/>
            <person name="Dinkelacker I."/>
            <person name="Fulton L."/>
            <person name="Fulton R."/>
            <person name="Godfrey J."/>
            <person name="Minx P."/>
            <person name="Mitreva M."/>
            <person name="Roeseler W."/>
            <person name="Tian H."/>
            <person name="Witte H."/>
            <person name="Yang S.P."/>
            <person name="Wilson R.K."/>
            <person name="Sommer R.J."/>
        </authorList>
    </citation>
    <scope>NUCLEOTIDE SEQUENCE [LARGE SCALE GENOMIC DNA]</scope>
    <source>
        <strain evidence="9">PS312</strain>
    </source>
</reference>
<dbReference type="SUPFAM" id="SSF48403">
    <property type="entry name" value="Ankyrin repeat"/>
    <property type="match status" value="1"/>
</dbReference>
<evidence type="ECO:0000256" key="3">
    <source>
        <dbReference type="ARBA" id="ARBA00022801"/>
    </source>
</evidence>
<evidence type="ECO:0000313" key="9">
    <source>
        <dbReference type="Proteomes" id="UP000005239"/>
    </source>
</evidence>